<feature type="domain" description="Laminin G" evidence="12">
    <location>
        <begin position="1478"/>
        <end position="1670"/>
    </location>
</feature>
<feature type="disulfide bond" evidence="10">
    <location>
        <begin position="878"/>
        <end position="887"/>
    </location>
</feature>
<dbReference type="SMART" id="SM00060">
    <property type="entry name" value="FN3"/>
    <property type="match status" value="8"/>
</dbReference>
<dbReference type="PANTHER" id="PTHR10574">
    <property type="entry name" value="NETRIN/LAMININ-RELATED"/>
    <property type="match status" value="1"/>
</dbReference>
<dbReference type="SMART" id="SM00560">
    <property type="entry name" value="LamGL"/>
    <property type="match status" value="1"/>
</dbReference>
<feature type="domain" description="Laminin N-terminal" evidence="15">
    <location>
        <begin position="279"/>
        <end position="531"/>
    </location>
</feature>
<feature type="domain" description="Fibronectin type-III" evidence="14">
    <location>
        <begin position="2116"/>
        <end position="2213"/>
    </location>
</feature>
<dbReference type="GO" id="GO:0009888">
    <property type="term" value="P:tissue development"/>
    <property type="evidence" value="ECO:0007669"/>
    <property type="project" value="TreeGrafter"/>
</dbReference>
<dbReference type="GO" id="GO:0005576">
    <property type="term" value="C:extracellular region"/>
    <property type="evidence" value="ECO:0007669"/>
    <property type="project" value="UniProtKB-SubCell"/>
</dbReference>
<dbReference type="SUPFAM" id="SSF49899">
    <property type="entry name" value="Concanavalin A-like lectins/glucanases"/>
    <property type="match status" value="3"/>
</dbReference>
<feature type="domain" description="Laminin EGF-like" evidence="13">
    <location>
        <begin position="906"/>
        <end position="956"/>
    </location>
</feature>
<feature type="domain" description="Fibronectin type-III" evidence="14">
    <location>
        <begin position="1323"/>
        <end position="1429"/>
    </location>
</feature>
<feature type="disulfide bond" evidence="10">
    <location>
        <begin position="906"/>
        <end position="918"/>
    </location>
</feature>
<dbReference type="FunFam" id="2.10.25.10:FF:000105">
    <property type="entry name" value="laminin subunit gamma-1"/>
    <property type="match status" value="1"/>
</dbReference>
<reference evidence="16 17" key="1">
    <citation type="submission" date="2024-04" db="EMBL/GenBank/DDBJ databases">
        <authorList>
            <person name="Waldvogel A.-M."/>
            <person name="Schoenle A."/>
        </authorList>
    </citation>
    <scope>NUCLEOTIDE SEQUENCE [LARGE SCALE GENOMIC DNA]</scope>
</reference>
<evidence type="ECO:0000256" key="3">
    <source>
        <dbReference type="ARBA" id="ARBA00022525"/>
    </source>
</evidence>
<dbReference type="SUPFAM" id="SSF57196">
    <property type="entry name" value="EGF/Laminin"/>
    <property type="match status" value="8"/>
</dbReference>
<evidence type="ECO:0000256" key="4">
    <source>
        <dbReference type="ARBA" id="ARBA00022729"/>
    </source>
</evidence>
<accession>A0AAV2LNE7</accession>
<dbReference type="FunFam" id="2.10.25.10:FF:000224">
    <property type="entry name" value="Usherin"/>
    <property type="match status" value="1"/>
</dbReference>
<dbReference type="CDD" id="cd00055">
    <property type="entry name" value="EGF_Lam"/>
    <property type="match status" value="9"/>
</dbReference>
<keyword evidence="9 10" id="KW-0424">Laminin EGF-like domain</keyword>
<dbReference type="Pfam" id="PF02210">
    <property type="entry name" value="Laminin_G_2"/>
    <property type="match status" value="2"/>
</dbReference>
<evidence type="ECO:0000259" key="15">
    <source>
        <dbReference type="PROSITE" id="PS51117"/>
    </source>
</evidence>
<feature type="disulfide bond" evidence="10">
    <location>
        <begin position="908"/>
        <end position="925"/>
    </location>
</feature>
<dbReference type="Pfam" id="PF00041">
    <property type="entry name" value="fn3"/>
    <property type="match status" value="2"/>
</dbReference>
<dbReference type="GO" id="GO:0042995">
    <property type="term" value="C:cell projection"/>
    <property type="evidence" value="ECO:0007669"/>
    <property type="project" value="UniProtKB-SubCell"/>
</dbReference>
<dbReference type="CDD" id="cd00063">
    <property type="entry name" value="FN3"/>
    <property type="match status" value="7"/>
</dbReference>
<feature type="domain" description="Fibronectin type-III" evidence="14">
    <location>
        <begin position="1202"/>
        <end position="1319"/>
    </location>
</feature>
<evidence type="ECO:0008006" key="18">
    <source>
        <dbReference type="Google" id="ProtNLM"/>
    </source>
</evidence>
<comment type="caution">
    <text evidence="10">Lacks conserved residue(s) required for the propagation of feature annotation.</text>
</comment>
<dbReference type="FunFam" id="2.60.40.10:FF:001004">
    <property type="entry name" value="Usherin"/>
    <property type="match status" value="1"/>
</dbReference>
<comment type="subcellular location">
    <subcellularLocation>
        <location evidence="1">Cell projection</location>
    </subcellularLocation>
    <subcellularLocation>
        <location evidence="2">Secreted</location>
    </subcellularLocation>
</comment>
<dbReference type="Pfam" id="PF13385">
    <property type="entry name" value="Laminin_G_3"/>
    <property type="match status" value="1"/>
</dbReference>
<dbReference type="InterPro" id="IPR013320">
    <property type="entry name" value="ConA-like_dom_sf"/>
</dbReference>
<feature type="region of interest" description="Disordered" evidence="11">
    <location>
        <begin position="2230"/>
        <end position="2252"/>
    </location>
</feature>
<dbReference type="GO" id="GO:0005604">
    <property type="term" value="C:basement membrane"/>
    <property type="evidence" value="ECO:0007669"/>
    <property type="project" value="TreeGrafter"/>
</dbReference>
<dbReference type="FunFam" id="2.10.25.10:FF:000275">
    <property type="entry name" value="usherin"/>
    <property type="match status" value="1"/>
</dbReference>
<dbReference type="InterPro" id="IPR003961">
    <property type="entry name" value="FN3_dom"/>
</dbReference>
<evidence type="ECO:0000256" key="10">
    <source>
        <dbReference type="PROSITE-ProRule" id="PRU00460"/>
    </source>
</evidence>
<feature type="domain" description="Laminin EGF-like" evidence="13">
    <location>
        <begin position="763"/>
        <end position="802"/>
    </location>
</feature>
<dbReference type="PROSITE" id="PS50025">
    <property type="entry name" value="LAM_G_DOMAIN"/>
    <property type="match status" value="2"/>
</dbReference>
<proteinExistence type="predicted"/>
<keyword evidence="5" id="KW-0677">Repeat</keyword>
<keyword evidence="17" id="KW-1185">Reference proteome</keyword>
<dbReference type="PROSITE" id="PS51117">
    <property type="entry name" value="LAMININ_NTER"/>
    <property type="match status" value="1"/>
</dbReference>
<feature type="domain" description="Fibronectin type-III" evidence="14">
    <location>
        <begin position="1009"/>
        <end position="1101"/>
    </location>
</feature>
<protein>
    <recommendedName>
        <fullName evidence="18">Usherin</fullName>
    </recommendedName>
</protein>
<feature type="disulfide bond" evidence="10">
    <location>
        <begin position="773"/>
        <end position="782"/>
    </location>
</feature>
<dbReference type="InterPro" id="IPR001791">
    <property type="entry name" value="Laminin_G"/>
</dbReference>
<evidence type="ECO:0000256" key="1">
    <source>
        <dbReference type="ARBA" id="ARBA00004316"/>
    </source>
</evidence>
<evidence type="ECO:0000313" key="17">
    <source>
        <dbReference type="Proteomes" id="UP001497482"/>
    </source>
</evidence>
<dbReference type="InterPro" id="IPR006558">
    <property type="entry name" value="LamG-like"/>
</dbReference>
<dbReference type="Gene3D" id="2.60.40.10">
    <property type="entry name" value="Immunoglobulins"/>
    <property type="match status" value="7"/>
</dbReference>
<dbReference type="SMART" id="SM00136">
    <property type="entry name" value="LamNT"/>
    <property type="match status" value="1"/>
</dbReference>
<feature type="disulfide bond" evidence="10">
    <location>
        <begin position="959"/>
        <end position="976"/>
    </location>
</feature>
<dbReference type="SMART" id="SM00180">
    <property type="entry name" value="EGF_Lam"/>
    <property type="match status" value="9"/>
</dbReference>
<feature type="disulfide bond" evidence="10">
    <location>
        <begin position="940"/>
        <end position="954"/>
    </location>
</feature>
<dbReference type="GO" id="GO:0009887">
    <property type="term" value="P:animal organ morphogenesis"/>
    <property type="evidence" value="ECO:0007669"/>
    <property type="project" value="TreeGrafter"/>
</dbReference>
<dbReference type="InterPro" id="IPR050440">
    <property type="entry name" value="Laminin/Netrin_ECM"/>
</dbReference>
<organism evidence="16 17">
    <name type="scientific">Knipowitschia caucasica</name>
    <name type="common">Caucasian dwarf goby</name>
    <name type="synonym">Pomatoschistus caucasicus</name>
    <dbReference type="NCBI Taxonomy" id="637954"/>
    <lineage>
        <taxon>Eukaryota</taxon>
        <taxon>Metazoa</taxon>
        <taxon>Chordata</taxon>
        <taxon>Craniata</taxon>
        <taxon>Vertebrata</taxon>
        <taxon>Euteleostomi</taxon>
        <taxon>Actinopterygii</taxon>
        <taxon>Neopterygii</taxon>
        <taxon>Teleostei</taxon>
        <taxon>Neoteleostei</taxon>
        <taxon>Acanthomorphata</taxon>
        <taxon>Gobiaria</taxon>
        <taxon>Gobiiformes</taxon>
        <taxon>Gobioidei</taxon>
        <taxon>Gobiidae</taxon>
        <taxon>Gobiinae</taxon>
        <taxon>Knipowitschia</taxon>
    </lineage>
</organism>
<evidence type="ECO:0000256" key="7">
    <source>
        <dbReference type="ARBA" id="ARBA00023180"/>
    </source>
</evidence>
<evidence type="ECO:0000259" key="13">
    <source>
        <dbReference type="PROSITE" id="PS50027"/>
    </source>
</evidence>
<evidence type="ECO:0000256" key="8">
    <source>
        <dbReference type="ARBA" id="ARBA00023273"/>
    </source>
</evidence>
<dbReference type="PRINTS" id="PR00011">
    <property type="entry name" value="EGFLAMININ"/>
</dbReference>
<feature type="domain" description="Fibronectin type-III" evidence="14">
    <location>
        <begin position="1926"/>
        <end position="2028"/>
    </location>
</feature>
<evidence type="ECO:0000313" key="16">
    <source>
        <dbReference type="EMBL" id="CAL1603875.1"/>
    </source>
</evidence>
<feature type="domain" description="Laminin EGF-like" evidence="13">
    <location>
        <begin position="708"/>
        <end position="762"/>
    </location>
</feature>
<dbReference type="EMBL" id="OZ035826">
    <property type="protein sequence ID" value="CAL1603875.1"/>
    <property type="molecule type" value="Genomic_DNA"/>
</dbReference>
<gene>
    <name evidence="16" type="ORF">KC01_LOCUS31480</name>
</gene>
<keyword evidence="4" id="KW-0732">Signal</keyword>
<dbReference type="PROSITE" id="PS50853">
    <property type="entry name" value="FN3"/>
    <property type="match status" value="7"/>
</dbReference>
<feature type="disulfide bond" evidence="10">
    <location>
        <begin position="957"/>
        <end position="969"/>
    </location>
</feature>
<evidence type="ECO:0000256" key="11">
    <source>
        <dbReference type="SAM" id="MobiDB-lite"/>
    </source>
</evidence>
<feature type="domain" description="Laminin EGF-like" evidence="13">
    <location>
        <begin position="655"/>
        <end position="707"/>
    </location>
</feature>
<keyword evidence="3" id="KW-0964">Secreted</keyword>
<dbReference type="Gene3D" id="2.60.120.260">
    <property type="entry name" value="Galactose-binding domain-like"/>
    <property type="match status" value="1"/>
</dbReference>
<dbReference type="Gene3D" id="2.10.25.10">
    <property type="entry name" value="Laminin"/>
    <property type="match status" value="8"/>
</dbReference>
<dbReference type="Pfam" id="PF00053">
    <property type="entry name" value="EGF_laminin"/>
    <property type="match status" value="9"/>
</dbReference>
<feature type="domain" description="Laminin G" evidence="12">
    <location>
        <begin position="1675"/>
        <end position="1860"/>
    </location>
</feature>
<feature type="domain" description="Fibronectin type-III" evidence="14">
    <location>
        <begin position="1104"/>
        <end position="1200"/>
    </location>
</feature>
<dbReference type="InterPro" id="IPR002049">
    <property type="entry name" value="LE_dom"/>
</dbReference>
<dbReference type="InterPro" id="IPR013783">
    <property type="entry name" value="Ig-like_fold"/>
</dbReference>
<dbReference type="FunFam" id="2.10.25.10:FF:000090">
    <property type="entry name" value="laminin subunit alpha"/>
    <property type="match status" value="3"/>
</dbReference>
<dbReference type="SMART" id="SM00282">
    <property type="entry name" value="LamG"/>
    <property type="match status" value="3"/>
</dbReference>
<keyword evidence="6 10" id="KW-1015">Disulfide bond</keyword>
<evidence type="ECO:0000256" key="5">
    <source>
        <dbReference type="ARBA" id="ARBA00022737"/>
    </source>
</evidence>
<feature type="disulfide bond" evidence="10">
    <location>
        <begin position="825"/>
        <end position="834"/>
    </location>
</feature>
<dbReference type="InterPro" id="IPR036116">
    <property type="entry name" value="FN3_sf"/>
</dbReference>
<evidence type="ECO:0000259" key="12">
    <source>
        <dbReference type="PROSITE" id="PS50025"/>
    </source>
</evidence>
<evidence type="ECO:0000256" key="9">
    <source>
        <dbReference type="ARBA" id="ARBA00023292"/>
    </source>
</evidence>
<sequence length="2264" mass="247145">MQAKRMGTTTIDGEILAIMPTFSQGHFPRMENIAAFKPVSISPFHSTCGYPERSSYCQSAASQSELQACSQASCVQDCLYRSSTPPYAPLLLPAHRGSCITEDKNDSHPTKSQTESALSLEDGAIGSSSVIFWPEKDGCLVSPPSQKLGPSGSFTLAVWIKPNRTGEMILLEMSSEEKLTFAVTISEQAVTLQHGERSGLALQRVSFRTNGRLSPLKWTHFVLQVHDTQVSLFLDGLEEDGTPFETQTLSKKISDTSEGDTMWVGLSSNGTNQFIGHMQDLRFYPATLTNREIVELYSGILPNAHAQSECRCPPRHPRVHPLVERYCIPNAAEDTTNDRTPRLNENAHPLSYLNDNDMGTSWISKIFTSQELDEGVIISLNLLNGQYQVFYVIIEFENLFPEKIVFQKRYIDVEMPNATEVPWSDWQYMARNCSMFQMENNGPLVKADSINCLKLPSEVPYSGGSITFSLLTSEQNLRPGSNDFYNTPALQTFVYASQVRVHLMGQYLTTEIGVNHGHQYYAIKEITISGRCECHGHADHCDTSVTPYRCLCLPESYTEGNNCQRCAPLFNDKPFKSGNQLEPMNCRPCQCFGHSFSCHYDPQADDHPDDRYRGGGGVCDYCMHNTTGRNCDMCASEFFRNDGSNPSFIHVCKPCNCNTAGTVNQSRICSQVGGQCPCKYAVTGRQCTTCLPGWYGLDSSNPRGCIQCNCSESGSMSIATDGDLNCNQSTGQCPCKPHVTGLSCDQCEYGYWNLSHPYGCVPCDCDPSGQCVCKENVFGQHCDTCKAGYHTLDRRNSFGCLSCVCDLSGTLPGATCDTLTGQCPCREGVEGLQCNSCAPNFYNFTDSSLSYNCVPCRCDPSGTLAGSVCDSTTGQCVCLSTRHGKNCNSCKPGFYLAPNDSVCVKCGCHPVGSVQSACESHTGQCVCSHPSVGGRQCDQCLDMYFGFNPGLGRCQPCACDPVGSLNGSCHSESGMCICKLLVTGERCDVCQPGSHYLEAENPYGCSKSPSQQPPPIATALNYSTIWLTWLSPDSPYSNKLNYTLIRDGQLQHTIQSHYPFRKESYEDTDLSPYTNYTYWLITANVAGSTTSVSVSCQTLGAPPSPDELKLKLVGRPGPTSAHFTWSVPSNETGPVEWFLLFTIDPIASEPVLQYTGLSTEAVATGLKPFTQYSAYLEACTSGRCTDSKPLSLLTASALPKNQPTLNMTSIGSHTINVSWDPPVHPNGVITKYEVFLLGPFETHDLSSPPDEKLVFTSSGWWDPSMSYLIETNRSTIQPPERNTLITGLQAFSTYKMRVVSSNVAGSVTSQWTLARTMEGVPEFIAPPQVTALSAKSLKVSWNSTEGHGVIARGIVTEYLVNLVTESNSPYAPPVINQVIFNATPSSEPVFLVEGLKPYQLYTFSVTMCTKTACITSLPSTGVTLSAAPSGLFPPQLYPVNESTIHILWDPPAQLNGPPPLYQVERIDVSLSDSQTPVVRGTRFPGNSFYEFPDETLPTNTDFTGIRLSFKTKSPNGLLIAAFSPGLQEEFIAIQIKNGQLYFSFDPQGSPVTVSVQSGGLLDDDQWHTVTVRRKGSIGRVTLDDQYTGAASANNGNTIIGEISGLFIGGLPRDFILQRKDLDSEVVQQGFTGCLRDVHFLMMDSPFEQWKPLNWTSAIRKVSAYESWEGCPAQLVDGAHFLGHGYLELSGKVFEGGENFKISLEFRTDQLEALLLFTYNTQRDDYMLVQLSGGFLTIIVSCDGDVMTLVMWAGLGYCDGEWKEFSVTKEGSLLSAIVDDWEDMTRGEVQTIHLRVDSPLYLGGVPSELNHYALNSQSHKHGLGGCIRSVSISDGRNSNSSPSLNLFVASLGSVRVFLGGCPSSESRYNCRGNDSVLIYTGNKTEAIDNTLQPFTEYFYRYVALGTGGWSVGPWQRGRSQGRVPQVVPPPNEVQSLNGFSANVVWMPPTEPMGMIDYYELKAYNLDNPEEAPISTTYLANGNVTGVLYGLTPATRYSVTVSTCTHFGCTESAQTYNDGGLMSLLTTPEEAPGAVFPPFTVSSPTSLHVFWKPPAKPNGAVTEYLLYLNSQLVYNGSDKEYNIAGLAVYSTHTLVVGACTSAGCTNSSLITVVTSQLPPGPLNVPTLTLLDSRTILVEWARPSQVNGVLESYSIFVSSDDGPVLVHNATDLVEEHTLRNLTPGTAYNITVAACTGGGCTLSPPSHAKTEESTPEDIPAPVVIPISPHAFNVSWTPPKTPNAESRAASEREASASWRSFEWMESAPF</sequence>
<feature type="disulfide bond" evidence="10">
    <location>
        <begin position="735"/>
        <end position="744"/>
    </location>
</feature>
<keyword evidence="7" id="KW-0325">Glycoprotein</keyword>
<feature type="disulfide bond" evidence="10">
    <location>
        <begin position="678"/>
        <end position="687"/>
    </location>
</feature>
<dbReference type="Proteomes" id="UP001497482">
    <property type="component" value="Chromosome 4"/>
</dbReference>
<dbReference type="Gene3D" id="2.60.120.200">
    <property type="match status" value="3"/>
</dbReference>
<dbReference type="PROSITE" id="PS50027">
    <property type="entry name" value="EGF_LAM_2"/>
    <property type="match status" value="7"/>
</dbReference>
<dbReference type="SUPFAM" id="SSF49265">
    <property type="entry name" value="Fibronectin type III"/>
    <property type="match status" value="6"/>
</dbReference>
<dbReference type="PANTHER" id="PTHR10574:SF274">
    <property type="entry name" value="USHERIN"/>
    <property type="match status" value="1"/>
</dbReference>
<dbReference type="PROSITE" id="PS01248">
    <property type="entry name" value="EGF_LAM_1"/>
    <property type="match status" value="2"/>
</dbReference>
<feature type="domain" description="Laminin EGF-like" evidence="13">
    <location>
        <begin position="957"/>
        <end position="1007"/>
    </location>
</feature>
<feature type="domain" description="Fibronectin type-III" evidence="14">
    <location>
        <begin position="2029"/>
        <end position="2115"/>
    </location>
</feature>
<feature type="disulfide bond" evidence="10">
    <location>
        <begin position="978"/>
        <end position="987"/>
    </location>
</feature>
<feature type="domain" description="Laminin EGF-like" evidence="13">
    <location>
        <begin position="856"/>
        <end position="905"/>
    </location>
</feature>
<name>A0AAV2LNE7_KNICA</name>
<keyword evidence="8" id="KW-0966">Cell projection</keyword>
<evidence type="ECO:0000256" key="6">
    <source>
        <dbReference type="ARBA" id="ARBA00023157"/>
    </source>
</evidence>
<evidence type="ECO:0000256" key="2">
    <source>
        <dbReference type="ARBA" id="ARBA00004613"/>
    </source>
</evidence>
<dbReference type="CDD" id="cd00110">
    <property type="entry name" value="LamG"/>
    <property type="match status" value="2"/>
</dbReference>
<evidence type="ECO:0000259" key="14">
    <source>
        <dbReference type="PROSITE" id="PS50853"/>
    </source>
</evidence>
<feature type="domain" description="Laminin EGF-like" evidence="13">
    <location>
        <begin position="803"/>
        <end position="855"/>
    </location>
</feature>
<dbReference type="InterPro" id="IPR008211">
    <property type="entry name" value="Laminin_N"/>
</dbReference>